<dbReference type="VEuPathDB" id="FungiDB:DD237_005376"/>
<comment type="caution">
    <text evidence="1">The sequence shown here is derived from an EMBL/GenBank/DDBJ whole genome shotgun (WGS) entry which is preliminary data.</text>
</comment>
<dbReference type="InterPro" id="IPR002110">
    <property type="entry name" value="Ankyrin_rpt"/>
</dbReference>
<dbReference type="Gene3D" id="3.30.470.20">
    <property type="entry name" value="ATP-grasp fold, B domain"/>
    <property type="match status" value="1"/>
</dbReference>
<dbReference type="SUPFAM" id="SSF48403">
    <property type="entry name" value="Ankyrin repeat"/>
    <property type="match status" value="1"/>
</dbReference>
<evidence type="ECO:0000313" key="2">
    <source>
        <dbReference type="Proteomes" id="UP000282087"/>
    </source>
</evidence>
<dbReference type="EMBL" id="QLLG01000365">
    <property type="protein sequence ID" value="RMX63772.1"/>
    <property type="molecule type" value="Genomic_DNA"/>
</dbReference>
<accession>A0A3M6VBV4</accession>
<evidence type="ECO:0000313" key="1">
    <source>
        <dbReference type="EMBL" id="RMX63772.1"/>
    </source>
</evidence>
<dbReference type="PANTHER" id="PTHR46586:SF3">
    <property type="entry name" value="ANKYRIN REPEAT-CONTAINING PROTEIN"/>
    <property type="match status" value="1"/>
</dbReference>
<protein>
    <recommendedName>
        <fullName evidence="3">Ankyrin repeat-containing domain</fullName>
    </recommendedName>
</protein>
<organism evidence="1 2">
    <name type="scientific">Peronospora effusa</name>
    <dbReference type="NCBI Taxonomy" id="542832"/>
    <lineage>
        <taxon>Eukaryota</taxon>
        <taxon>Sar</taxon>
        <taxon>Stramenopiles</taxon>
        <taxon>Oomycota</taxon>
        <taxon>Peronosporomycetes</taxon>
        <taxon>Peronosporales</taxon>
        <taxon>Peronosporaceae</taxon>
        <taxon>Peronospora</taxon>
    </lineage>
</organism>
<dbReference type="InterPro" id="IPR036770">
    <property type="entry name" value="Ankyrin_rpt-contain_sf"/>
</dbReference>
<proteinExistence type="predicted"/>
<dbReference type="AlphaFoldDB" id="A0A3M6VBV4"/>
<keyword evidence="2" id="KW-1185">Reference proteome</keyword>
<dbReference type="Proteomes" id="UP000282087">
    <property type="component" value="Unassembled WGS sequence"/>
</dbReference>
<dbReference type="PANTHER" id="PTHR46586">
    <property type="entry name" value="ANKYRIN REPEAT-CONTAINING PROTEIN"/>
    <property type="match status" value="1"/>
</dbReference>
<evidence type="ECO:0008006" key="3">
    <source>
        <dbReference type="Google" id="ProtNLM"/>
    </source>
</evidence>
<dbReference type="InterPro" id="IPR052050">
    <property type="entry name" value="SecEffector_AnkRepeat"/>
</dbReference>
<dbReference type="Pfam" id="PF13637">
    <property type="entry name" value="Ank_4"/>
    <property type="match status" value="1"/>
</dbReference>
<reference evidence="1 2" key="1">
    <citation type="submission" date="2018-06" db="EMBL/GenBank/DDBJ databases">
        <title>Comparative genomics of downy mildews reveals potential adaptations to biotrophy.</title>
        <authorList>
            <person name="Fletcher K."/>
            <person name="Klosterman S.J."/>
            <person name="Derevnina L."/>
            <person name="Martin F."/>
            <person name="Koike S."/>
            <person name="Reyes Chin-Wo S."/>
            <person name="Mou B."/>
            <person name="Michelmore R."/>
        </authorList>
    </citation>
    <scope>NUCLEOTIDE SEQUENCE [LARGE SCALE GENOMIC DNA]</scope>
    <source>
        <strain evidence="1 2">R14</strain>
    </source>
</reference>
<dbReference type="STRING" id="542832.A0A3M6VBV4"/>
<gene>
    <name evidence="1" type="ORF">DD238_006874</name>
</gene>
<dbReference type="Gene3D" id="1.25.40.20">
    <property type="entry name" value="Ankyrin repeat-containing domain"/>
    <property type="match status" value="2"/>
</dbReference>
<sequence length="509" mass="57304">MQNDKYIMLRAFSGETNYTKYLPVRYESLPHVCRLIDEYLVDSIHPQVLQGACEHGASSDDLEFIRKRTAPNWTNVVKAAARGGYLHVFEWMLERQDGCCPWEVDLRDVLAEAAAHGHLKLMKWLYSRGIDNVGNKVFDRAATEGHLSILQWLNKHTKLTGPNDILRGAARNGHLEVVQWLYENVCMEQLASAMDAAAENGHLEILQWLHQRVCCDGVCTTDVMDAAVDGGHFDVVKWLFENCNAGCSKCAFQSAASNGDLPMLQWLHQYFRKKCHWYVIDDAARGGQLHDLKWLHEQGYDGCTTNAMNKAAEHGHKRASDGTFGKTKCIGIYNDAVLLQEYLEGDEYVAVTISRNGEHKVTAIWMYDKRRVNDAASVYFGLSLGVVNEVIDLQLQFLVFAPIDSILDGEAFAKLADRPKELLARAFVAMRLLYKNGVKKSMPCIAITEKMSAFFKKAIFVAPGDNMRQTADMLTTPGSIMLTHKDRDVLKQSIACISELEVEGLFELE</sequence>
<dbReference type="Pfam" id="PF12796">
    <property type="entry name" value="Ank_2"/>
    <property type="match status" value="1"/>
</dbReference>
<name>A0A3M6VBV4_9STRA</name>